<accession>A0A2S9XWV0</accession>
<dbReference type="InterPro" id="IPR011990">
    <property type="entry name" value="TPR-like_helical_dom_sf"/>
</dbReference>
<dbReference type="Proteomes" id="UP000238823">
    <property type="component" value="Unassembled WGS sequence"/>
</dbReference>
<dbReference type="OrthoDB" id="63519at2"/>
<name>A0A2S9XWV0_9BACT</name>
<evidence type="ECO:0000259" key="1">
    <source>
        <dbReference type="Pfam" id="PF00561"/>
    </source>
</evidence>
<evidence type="ECO:0000313" key="2">
    <source>
        <dbReference type="EMBL" id="PRP97357.1"/>
    </source>
</evidence>
<dbReference type="AlphaFoldDB" id="A0A2S9XWV0"/>
<dbReference type="Gene3D" id="3.40.50.1820">
    <property type="entry name" value="alpha/beta hydrolase"/>
    <property type="match status" value="1"/>
</dbReference>
<dbReference type="InterPro" id="IPR029058">
    <property type="entry name" value="AB_hydrolase_fold"/>
</dbReference>
<dbReference type="InterPro" id="IPR000073">
    <property type="entry name" value="AB_hydrolase_1"/>
</dbReference>
<organism evidence="2 3">
    <name type="scientific">Enhygromyxa salina</name>
    <dbReference type="NCBI Taxonomy" id="215803"/>
    <lineage>
        <taxon>Bacteria</taxon>
        <taxon>Pseudomonadati</taxon>
        <taxon>Myxococcota</taxon>
        <taxon>Polyangia</taxon>
        <taxon>Nannocystales</taxon>
        <taxon>Nannocystaceae</taxon>
        <taxon>Enhygromyxa</taxon>
    </lineage>
</organism>
<dbReference type="GO" id="GO:0016787">
    <property type="term" value="F:hydrolase activity"/>
    <property type="evidence" value="ECO:0007669"/>
    <property type="project" value="UniProtKB-KW"/>
</dbReference>
<feature type="domain" description="AB hydrolase-1" evidence="1">
    <location>
        <begin position="26"/>
        <end position="89"/>
    </location>
</feature>
<dbReference type="SUPFAM" id="SSF48452">
    <property type="entry name" value="TPR-like"/>
    <property type="match status" value="1"/>
</dbReference>
<comment type="caution">
    <text evidence="2">The sequence shown here is derived from an EMBL/GenBank/DDBJ whole genome shotgun (WGS) entry which is preliminary data.</text>
</comment>
<dbReference type="Pfam" id="PF00561">
    <property type="entry name" value="Abhydrolase_1"/>
    <property type="match status" value="1"/>
</dbReference>
<dbReference type="SUPFAM" id="SSF53474">
    <property type="entry name" value="alpha/beta-Hydrolases"/>
    <property type="match status" value="1"/>
</dbReference>
<dbReference type="EMBL" id="PVNL01000130">
    <property type="protein sequence ID" value="PRP97357.1"/>
    <property type="molecule type" value="Genomic_DNA"/>
</dbReference>
<protein>
    <submittedName>
        <fullName evidence="2">Alpha/beta hydrolase family protein</fullName>
    </submittedName>
</protein>
<reference evidence="2 3" key="1">
    <citation type="submission" date="2018-03" db="EMBL/GenBank/DDBJ databases">
        <title>Draft Genome Sequences of the Obligatory Marine Myxobacteria Enhygromyxa salina SWB007.</title>
        <authorList>
            <person name="Poehlein A."/>
            <person name="Moghaddam J.A."/>
            <person name="Harms H."/>
            <person name="Alanjari M."/>
            <person name="Koenig G.M."/>
            <person name="Daniel R."/>
            <person name="Schaeberle T.F."/>
        </authorList>
    </citation>
    <scope>NUCLEOTIDE SEQUENCE [LARGE SCALE GENOMIC DNA]</scope>
    <source>
        <strain evidence="2 3">SWB007</strain>
    </source>
</reference>
<sequence length="183" mass="20407">MTATNARFATSFDGHPVAYYVFGDGPPLVMSTGIGVDHAGLWPQIEHFARSRRVIAWDYRGVGRSQPLSRSADVSVEAHARDLAAYEQAHAINPDRRVAINISFPLVASGRVDEALEWLDRDLAQHPDDIAVIETKAVTLIDAKRHGEATPIVERALGFREPSGSNPDRRWAERWREYLATNH</sequence>
<gene>
    <name evidence="2" type="ORF">ENSA7_67070</name>
</gene>
<dbReference type="RefSeq" id="WP_106093529.1">
    <property type="nucleotide sequence ID" value="NZ_PVNL01000130.1"/>
</dbReference>
<proteinExistence type="predicted"/>
<evidence type="ECO:0000313" key="3">
    <source>
        <dbReference type="Proteomes" id="UP000238823"/>
    </source>
</evidence>
<keyword evidence="2" id="KW-0378">Hydrolase</keyword>